<sequence length="205" mass="22819">MEDRCFLTHKFYELNYQCNEESASCGAVVRSSGVMHDNVGPLFWGVCTHTLISVIGEVDGAFGCITLLLAFFHLSKALMLRILVKIFISLLAECCFTSNRTEVNISSNKEESYYLTSVILTVSCFERDIAALQPDAARWRWHSGTFFRSLASFLKLREADQSGDGIKSLMNRVESFLGEGKLSEAADTLENGVKALKQQKLLVIG</sequence>
<proteinExistence type="predicted"/>
<keyword evidence="2" id="KW-1185">Reference proteome</keyword>
<dbReference type="OrthoDB" id="10261039at2759"/>
<organism evidence="1 2">
    <name type="scientific">Actinidia rufa</name>
    <dbReference type="NCBI Taxonomy" id="165716"/>
    <lineage>
        <taxon>Eukaryota</taxon>
        <taxon>Viridiplantae</taxon>
        <taxon>Streptophyta</taxon>
        <taxon>Embryophyta</taxon>
        <taxon>Tracheophyta</taxon>
        <taxon>Spermatophyta</taxon>
        <taxon>Magnoliopsida</taxon>
        <taxon>eudicotyledons</taxon>
        <taxon>Gunneridae</taxon>
        <taxon>Pentapetalae</taxon>
        <taxon>asterids</taxon>
        <taxon>Ericales</taxon>
        <taxon>Actinidiaceae</taxon>
        <taxon>Actinidia</taxon>
    </lineage>
</organism>
<comment type="caution">
    <text evidence="1">The sequence shown here is derived from an EMBL/GenBank/DDBJ whole genome shotgun (WGS) entry which is preliminary data.</text>
</comment>
<dbReference type="AlphaFoldDB" id="A0A7J0DC53"/>
<name>A0A7J0DC53_9ERIC</name>
<reference evidence="2" key="1">
    <citation type="submission" date="2019-07" db="EMBL/GenBank/DDBJ databases">
        <title>De Novo Assembly of kiwifruit Actinidia rufa.</title>
        <authorList>
            <person name="Sugita-Konishi S."/>
            <person name="Sato K."/>
            <person name="Mori E."/>
            <person name="Abe Y."/>
            <person name="Kisaki G."/>
            <person name="Hamano K."/>
            <person name="Suezawa K."/>
            <person name="Otani M."/>
            <person name="Fukuda T."/>
            <person name="Manabe T."/>
            <person name="Gomi K."/>
            <person name="Tabuchi M."/>
            <person name="Akimitsu K."/>
            <person name="Kataoka I."/>
        </authorList>
    </citation>
    <scope>NUCLEOTIDE SEQUENCE [LARGE SCALE GENOMIC DNA]</scope>
    <source>
        <strain evidence="2">cv. Fuchu</strain>
    </source>
</reference>
<dbReference type="EMBL" id="BJWL01000158">
    <property type="protein sequence ID" value="GFS32100.1"/>
    <property type="molecule type" value="Genomic_DNA"/>
</dbReference>
<dbReference type="Proteomes" id="UP000585474">
    <property type="component" value="Unassembled WGS sequence"/>
</dbReference>
<evidence type="ECO:0000313" key="2">
    <source>
        <dbReference type="Proteomes" id="UP000585474"/>
    </source>
</evidence>
<protein>
    <submittedName>
        <fullName evidence="1">Uncharacterized protein</fullName>
    </submittedName>
</protein>
<evidence type="ECO:0000313" key="1">
    <source>
        <dbReference type="EMBL" id="GFS32100.1"/>
    </source>
</evidence>
<accession>A0A7J0DC53</accession>
<gene>
    <name evidence="1" type="ORF">Acr_00g0020840</name>
</gene>